<gene>
    <name evidence="2" type="ORF">DFP72DRAFT_582211</name>
</gene>
<sequence>MGWWGSLGYTWVAACRFWNCACTIDGTDAKNHDPRVGGWLHGSSGASLRLCTTVFRCIPTRLASLKHPRRHLL</sequence>
<accession>A0A8H6HKN4</accession>
<feature type="chain" id="PRO_5034094603" description="Secreted protein" evidence="1">
    <location>
        <begin position="30"/>
        <end position="73"/>
    </location>
</feature>
<proteinExistence type="predicted"/>
<protein>
    <recommendedName>
        <fullName evidence="4">Secreted protein</fullName>
    </recommendedName>
</protein>
<evidence type="ECO:0008006" key="4">
    <source>
        <dbReference type="Google" id="ProtNLM"/>
    </source>
</evidence>
<evidence type="ECO:0000256" key="1">
    <source>
        <dbReference type="SAM" id="SignalP"/>
    </source>
</evidence>
<evidence type="ECO:0000313" key="2">
    <source>
        <dbReference type="EMBL" id="KAF6748150.1"/>
    </source>
</evidence>
<keyword evidence="1" id="KW-0732">Signal</keyword>
<organism evidence="2 3">
    <name type="scientific">Ephemerocybe angulata</name>
    <dbReference type="NCBI Taxonomy" id="980116"/>
    <lineage>
        <taxon>Eukaryota</taxon>
        <taxon>Fungi</taxon>
        <taxon>Dikarya</taxon>
        <taxon>Basidiomycota</taxon>
        <taxon>Agaricomycotina</taxon>
        <taxon>Agaricomycetes</taxon>
        <taxon>Agaricomycetidae</taxon>
        <taxon>Agaricales</taxon>
        <taxon>Agaricineae</taxon>
        <taxon>Psathyrellaceae</taxon>
        <taxon>Ephemerocybe</taxon>
    </lineage>
</organism>
<dbReference type="EMBL" id="JACGCI010000074">
    <property type="protein sequence ID" value="KAF6748150.1"/>
    <property type="molecule type" value="Genomic_DNA"/>
</dbReference>
<evidence type="ECO:0000313" key="3">
    <source>
        <dbReference type="Proteomes" id="UP000521943"/>
    </source>
</evidence>
<keyword evidence="3" id="KW-1185">Reference proteome</keyword>
<dbReference type="Proteomes" id="UP000521943">
    <property type="component" value="Unassembled WGS sequence"/>
</dbReference>
<reference evidence="2 3" key="1">
    <citation type="submission" date="2020-07" db="EMBL/GenBank/DDBJ databases">
        <title>Comparative genomics of pyrophilous fungi reveals a link between fire events and developmental genes.</title>
        <authorList>
            <consortium name="DOE Joint Genome Institute"/>
            <person name="Steindorff A.S."/>
            <person name="Carver A."/>
            <person name="Calhoun S."/>
            <person name="Stillman K."/>
            <person name="Liu H."/>
            <person name="Lipzen A."/>
            <person name="Pangilinan J."/>
            <person name="Labutti K."/>
            <person name="Bruns T.D."/>
            <person name="Grigoriev I.V."/>
        </authorList>
    </citation>
    <scope>NUCLEOTIDE SEQUENCE [LARGE SCALE GENOMIC DNA]</scope>
    <source>
        <strain evidence="2 3">CBS 144469</strain>
    </source>
</reference>
<feature type="signal peptide" evidence="1">
    <location>
        <begin position="1"/>
        <end position="29"/>
    </location>
</feature>
<name>A0A8H6HKN4_9AGAR</name>
<dbReference type="AlphaFoldDB" id="A0A8H6HKN4"/>
<comment type="caution">
    <text evidence="2">The sequence shown here is derived from an EMBL/GenBank/DDBJ whole genome shotgun (WGS) entry which is preliminary data.</text>
</comment>